<dbReference type="STRING" id="103827.A0A0N5CUK1"/>
<sequence length="412" mass="46644">MSPTSPLRHVMLNGVLQQHAVSSNGKYADLLGAVPIADPMSIPSNDQTLRKLLKKLTTDDVLDEEFALIPNRRMSAGVSTSQKPENLKRNRSRSIVPYEDTRIMLHSKQSNPTGYINASNIQIPIGNRLLRYILAQAPLPDTIEDFWQMIWESGTQLIVMLCDAQDFKNTAIPIYWPQKLMAKLQLSDHSVMLLSNTISKHQITMIFQLSNNISGERRTIYHLRLMGWITGGIPADVNSFLGFMDAVNSVRRHLENELLNETNYGNVNFSKKTRNNSQLNLTDLTNRNNRTNTNNDFGYYNWCKKGLHMVNNALHYSPSNTVSNECSSAESSGFIGSEMPATVIHCLTGSHESGVYLLIELLIHCIEHNMSIDIGKTLALLRQQRMCLVKTVEQYRFVYSAVINYLQKSRLI</sequence>
<accession>A0A0N5CUK1</accession>
<dbReference type="PANTHER" id="PTHR45706:SF1">
    <property type="entry name" value="PEZ, ISOFORM A"/>
    <property type="match status" value="1"/>
</dbReference>
<dbReference type="InterPro" id="IPR003595">
    <property type="entry name" value="Tyr_Pase_cat"/>
</dbReference>
<dbReference type="GO" id="GO:0004725">
    <property type="term" value="F:protein tyrosine phosphatase activity"/>
    <property type="evidence" value="ECO:0007669"/>
    <property type="project" value="InterPro"/>
</dbReference>
<reference evidence="5" key="1">
    <citation type="submission" date="2017-02" db="UniProtKB">
        <authorList>
            <consortium name="WormBaseParasite"/>
        </authorList>
    </citation>
    <scope>IDENTIFICATION</scope>
</reference>
<organism evidence="5">
    <name type="scientific">Thelazia callipaeda</name>
    <name type="common">Oriental eyeworm</name>
    <name type="synonym">Parasitic nematode</name>
    <dbReference type="NCBI Taxonomy" id="103827"/>
    <lineage>
        <taxon>Eukaryota</taxon>
        <taxon>Metazoa</taxon>
        <taxon>Ecdysozoa</taxon>
        <taxon>Nematoda</taxon>
        <taxon>Chromadorea</taxon>
        <taxon>Rhabditida</taxon>
        <taxon>Spirurina</taxon>
        <taxon>Spiruromorpha</taxon>
        <taxon>Thelazioidea</taxon>
        <taxon>Thelaziidae</taxon>
        <taxon>Thelazia</taxon>
    </lineage>
</organism>
<evidence type="ECO:0000313" key="5">
    <source>
        <dbReference type="WBParaSite" id="TCLT_0000394801-mRNA-1"/>
    </source>
</evidence>
<dbReference type="PROSITE" id="PS50056">
    <property type="entry name" value="TYR_PHOSPHATASE_2"/>
    <property type="match status" value="1"/>
</dbReference>
<evidence type="ECO:0000313" key="3">
    <source>
        <dbReference type="EMBL" id="VDN00972.1"/>
    </source>
</evidence>
<reference evidence="3 4" key="2">
    <citation type="submission" date="2018-11" db="EMBL/GenBank/DDBJ databases">
        <authorList>
            <consortium name="Pathogen Informatics"/>
        </authorList>
    </citation>
    <scope>NUCLEOTIDE SEQUENCE [LARGE SCALE GENOMIC DNA]</scope>
</reference>
<protein>
    <submittedName>
        <fullName evidence="5">Protein-tyrosine phosphatase</fullName>
    </submittedName>
</protein>
<dbReference type="OMA" id="CKKGLHM"/>
<dbReference type="EMBL" id="UYYF01004270">
    <property type="protein sequence ID" value="VDN00972.1"/>
    <property type="molecule type" value="Genomic_DNA"/>
</dbReference>
<dbReference type="PANTHER" id="PTHR45706">
    <property type="entry name" value="TYROSINE-PROTEIN PHOSPHATASE"/>
    <property type="match status" value="1"/>
</dbReference>
<evidence type="ECO:0000259" key="2">
    <source>
        <dbReference type="PROSITE" id="PS50056"/>
    </source>
</evidence>
<dbReference type="SUPFAM" id="SSF52799">
    <property type="entry name" value="(Phosphotyrosine protein) phosphatases II"/>
    <property type="match status" value="1"/>
</dbReference>
<evidence type="ECO:0000259" key="1">
    <source>
        <dbReference type="PROSITE" id="PS50055"/>
    </source>
</evidence>
<dbReference type="SMART" id="SM00194">
    <property type="entry name" value="PTPc"/>
    <property type="match status" value="1"/>
</dbReference>
<dbReference type="PRINTS" id="PR00700">
    <property type="entry name" value="PRTYPHPHTASE"/>
</dbReference>
<dbReference type="Gene3D" id="3.90.190.10">
    <property type="entry name" value="Protein tyrosine phosphatase superfamily"/>
    <property type="match status" value="1"/>
</dbReference>
<dbReference type="WBParaSite" id="TCLT_0000394801-mRNA-1">
    <property type="protein sequence ID" value="TCLT_0000394801-mRNA-1"/>
    <property type="gene ID" value="TCLT_0000394801"/>
</dbReference>
<dbReference type="InterPro" id="IPR000242">
    <property type="entry name" value="PTP_cat"/>
</dbReference>
<gene>
    <name evidence="3" type="ORF">TCLT_LOCUS3937</name>
</gene>
<dbReference type="InterPro" id="IPR029021">
    <property type="entry name" value="Prot-tyrosine_phosphatase-like"/>
</dbReference>
<dbReference type="PROSITE" id="PS50055">
    <property type="entry name" value="TYR_PHOSPHATASE_PTP"/>
    <property type="match status" value="1"/>
</dbReference>
<name>A0A0N5CUK1_THECL</name>
<feature type="domain" description="Tyrosine-protein phosphatase" evidence="1">
    <location>
        <begin position="62"/>
        <end position="405"/>
    </location>
</feature>
<dbReference type="InterPro" id="IPR000387">
    <property type="entry name" value="Tyr_Pase_dom"/>
</dbReference>
<dbReference type="SMART" id="SM00404">
    <property type="entry name" value="PTPc_motif"/>
    <property type="match status" value="1"/>
</dbReference>
<feature type="domain" description="Tyrosine specific protein phosphatases" evidence="2">
    <location>
        <begin position="336"/>
        <end position="396"/>
    </location>
</feature>
<dbReference type="Pfam" id="PF00102">
    <property type="entry name" value="Y_phosphatase"/>
    <property type="match status" value="2"/>
</dbReference>
<dbReference type="Proteomes" id="UP000276776">
    <property type="component" value="Unassembled WGS sequence"/>
</dbReference>
<dbReference type="AlphaFoldDB" id="A0A0N5CUK1"/>
<proteinExistence type="predicted"/>
<evidence type="ECO:0000313" key="4">
    <source>
        <dbReference type="Proteomes" id="UP000276776"/>
    </source>
</evidence>
<dbReference type="OrthoDB" id="5854685at2759"/>
<keyword evidence="4" id="KW-1185">Reference proteome</keyword>